<dbReference type="GO" id="GO:0009229">
    <property type="term" value="P:thiamine diphosphate biosynthetic process"/>
    <property type="evidence" value="ECO:0007669"/>
    <property type="project" value="UniProtKB-UniPathway"/>
</dbReference>
<evidence type="ECO:0000256" key="3">
    <source>
        <dbReference type="ARBA" id="ARBA00003848"/>
    </source>
</evidence>
<dbReference type="PANTHER" id="PTHR20858">
    <property type="entry name" value="PHOSPHOMETHYLPYRIMIDINE KINASE"/>
    <property type="match status" value="1"/>
</dbReference>
<dbReference type="InterPro" id="IPR029056">
    <property type="entry name" value="Ribokinase-like"/>
</dbReference>
<dbReference type="Proteomes" id="UP000294853">
    <property type="component" value="Chromosome"/>
</dbReference>
<dbReference type="KEGG" id="nsn:EXE58_02965"/>
<feature type="domain" description="Pyridoxamine kinase/Phosphomethylpyrimidine kinase" evidence="6">
    <location>
        <begin position="14"/>
        <end position="251"/>
    </location>
</feature>
<dbReference type="SUPFAM" id="SSF53613">
    <property type="entry name" value="Ribokinase-like"/>
    <property type="match status" value="1"/>
</dbReference>
<dbReference type="AlphaFoldDB" id="A0A4V1BLY9"/>
<dbReference type="EC" id="2.7.4.7" evidence="7"/>
<protein>
    <submittedName>
        <fullName evidence="7">Bifunctional hydroxymethylpyrimidine kinase/phosphomethylpyrimidine kinase</fullName>
        <ecNumber evidence="7">2.7.1.49</ecNumber>
        <ecNumber evidence="7">2.7.4.7</ecNumber>
    </submittedName>
</protein>
<keyword evidence="7" id="KW-0808">Transferase</keyword>
<comment type="function">
    <text evidence="3">Catalyzes the phosphorylation of hydroxymethylpyrimidine phosphate (HMP-P) to HMP-PP, and of HMP to HMP-P.</text>
</comment>
<dbReference type="InterPro" id="IPR013749">
    <property type="entry name" value="PM/HMP-P_kinase-1"/>
</dbReference>
<comment type="catalytic activity">
    <reaction evidence="1">
        <text>4-amino-5-hydroxymethyl-2-methylpyrimidine + ATP = 4-amino-2-methyl-5-(phosphooxymethyl)pyrimidine + ADP + H(+)</text>
        <dbReference type="Rhea" id="RHEA:23096"/>
        <dbReference type="ChEBI" id="CHEBI:15378"/>
        <dbReference type="ChEBI" id="CHEBI:16892"/>
        <dbReference type="ChEBI" id="CHEBI:30616"/>
        <dbReference type="ChEBI" id="CHEBI:58354"/>
        <dbReference type="ChEBI" id="CHEBI:456216"/>
        <dbReference type="EC" id="2.7.1.49"/>
    </reaction>
</comment>
<gene>
    <name evidence="7" type="primary">thiD</name>
    <name evidence="7" type="ORF">EXE58_02965</name>
</gene>
<dbReference type="OrthoDB" id="34166at2"/>
<dbReference type="PANTHER" id="PTHR20858:SF17">
    <property type="entry name" value="HYDROXYMETHYLPYRIMIDINE_PHOSPHOMETHYLPYRIMIDINE KINASE THI20-RELATED"/>
    <property type="match status" value="1"/>
</dbReference>
<dbReference type="InterPro" id="IPR004399">
    <property type="entry name" value="HMP/HMP-P_kinase_dom"/>
</dbReference>
<dbReference type="GO" id="GO:0009228">
    <property type="term" value="P:thiamine biosynthetic process"/>
    <property type="evidence" value="ECO:0007669"/>
    <property type="project" value="UniProtKB-KW"/>
</dbReference>
<evidence type="ECO:0000256" key="5">
    <source>
        <dbReference type="ARBA" id="ARBA00022977"/>
    </source>
</evidence>
<dbReference type="EC" id="2.7.1.49" evidence="7"/>
<evidence type="ECO:0000313" key="8">
    <source>
        <dbReference type="Proteomes" id="UP000294853"/>
    </source>
</evidence>
<evidence type="ECO:0000259" key="6">
    <source>
        <dbReference type="Pfam" id="PF08543"/>
    </source>
</evidence>
<keyword evidence="7" id="KW-0418">Kinase</keyword>
<dbReference type="GO" id="GO:0005829">
    <property type="term" value="C:cytosol"/>
    <property type="evidence" value="ECO:0007669"/>
    <property type="project" value="TreeGrafter"/>
</dbReference>
<sequence>MSTPPVVLAVAGTDSGGAAGLAADVATIGHLGCHAACVVTAVTAQDTAGVHAVHAVPAHLVAAQVEAVVGDLPVAAVKTGMLGSPEVVETVAHRLGDLPLVVDPVLVATSGAVLGDASVVRAYVEHLLPVATVATPNLDEARALTGRDDPPGELAARLADLGCVVVLTGGGAAGTCTDWLCVPGGHPEPLRHPAVATTADHGTGCTFSSALAARLALGDAVHDAARRAASYVVTQLTTSSTWDLGRGRGPIAHTSGGAP</sequence>
<proteinExistence type="predicted"/>
<evidence type="ECO:0000256" key="4">
    <source>
        <dbReference type="ARBA" id="ARBA00004769"/>
    </source>
</evidence>
<evidence type="ECO:0000256" key="1">
    <source>
        <dbReference type="ARBA" id="ARBA00000151"/>
    </source>
</evidence>
<name>A0A4V1BLY9_9ACTN</name>
<dbReference type="UniPathway" id="UPA00060">
    <property type="reaction ID" value="UER00138"/>
</dbReference>
<dbReference type="NCBIfam" id="TIGR00097">
    <property type="entry name" value="HMP-P_kinase"/>
    <property type="match status" value="1"/>
</dbReference>
<keyword evidence="8" id="KW-1185">Reference proteome</keyword>
<dbReference type="GO" id="GO:0008902">
    <property type="term" value="F:hydroxymethylpyrimidine kinase activity"/>
    <property type="evidence" value="ECO:0007669"/>
    <property type="project" value="UniProtKB-EC"/>
</dbReference>
<evidence type="ECO:0000256" key="2">
    <source>
        <dbReference type="ARBA" id="ARBA00000565"/>
    </source>
</evidence>
<dbReference type="RefSeq" id="WP_135266505.1">
    <property type="nucleotide sequence ID" value="NZ_CP038436.1"/>
</dbReference>
<evidence type="ECO:0000313" key="7">
    <source>
        <dbReference type="EMBL" id="QBX54532.1"/>
    </source>
</evidence>
<organism evidence="7 8">
    <name type="scientific">Nocardioides seonyuensis</name>
    <dbReference type="NCBI Taxonomy" id="2518371"/>
    <lineage>
        <taxon>Bacteria</taxon>
        <taxon>Bacillati</taxon>
        <taxon>Actinomycetota</taxon>
        <taxon>Actinomycetes</taxon>
        <taxon>Propionibacteriales</taxon>
        <taxon>Nocardioidaceae</taxon>
        <taxon>Nocardioides</taxon>
    </lineage>
</organism>
<keyword evidence="5" id="KW-0784">Thiamine biosynthesis</keyword>
<reference evidence="7 8" key="1">
    <citation type="submission" date="2019-03" db="EMBL/GenBank/DDBJ databases">
        <title>Three New Species of Nocardioides, Nocardioides euryhalodurans sp. nov., Nocardioides seonyuensis sp. nov. and Nocardioides eburneoflavus sp. nov. Iolated from Soil.</title>
        <authorList>
            <person name="Roh S.G."/>
            <person name="Lee C."/>
            <person name="Kim M.-K."/>
            <person name="Kim S.B."/>
        </authorList>
    </citation>
    <scope>NUCLEOTIDE SEQUENCE [LARGE SCALE GENOMIC DNA]</scope>
    <source>
        <strain evidence="7 8">MMS17-SY207-3</strain>
    </source>
</reference>
<dbReference type="GO" id="GO:0008972">
    <property type="term" value="F:phosphomethylpyrimidine kinase activity"/>
    <property type="evidence" value="ECO:0007669"/>
    <property type="project" value="UniProtKB-EC"/>
</dbReference>
<accession>A0A4V1BLY9</accession>
<dbReference type="Pfam" id="PF08543">
    <property type="entry name" value="Phos_pyr_kin"/>
    <property type="match status" value="1"/>
</dbReference>
<dbReference type="EMBL" id="CP038436">
    <property type="protein sequence ID" value="QBX54532.1"/>
    <property type="molecule type" value="Genomic_DNA"/>
</dbReference>
<comment type="pathway">
    <text evidence="4">Cofactor biosynthesis; thiamine diphosphate biosynthesis; 4-amino-2-methyl-5-diphosphomethylpyrimidine from 5-amino-1-(5-phospho-D-ribosyl)imidazole: step 3/3.</text>
</comment>
<dbReference type="Gene3D" id="3.40.1190.20">
    <property type="match status" value="1"/>
</dbReference>
<comment type="catalytic activity">
    <reaction evidence="2">
        <text>4-amino-2-methyl-5-(phosphooxymethyl)pyrimidine + ATP = 4-amino-2-methyl-5-(diphosphooxymethyl)pyrimidine + ADP</text>
        <dbReference type="Rhea" id="RHEA:19893"/>
        <dbReference type="ChEBI" id="CHEBI:30616"/>
        <dbReference type="ChEBI" id="CHEBI:57841"/>
        <dbReference type="ChEBI" id="CHEBI:58354"/>
        <dbReference type="ChEBI" id="CHEBI:456216"/>
        <dbReference type="EC" id="2.7.4.7"/>
    </reaction>
</comment>
<dbReference type="CDD" id="cd01169">
    <property type="entry name" value="HMPP_kinase"/>
    <property type="match status" value="1"/>
</dbReference>